<feature type="compositionally biased region" description="Basic and acidic residues" evidence="1">
    <location>
        <begin position="1"/>
        <end position="22"/>
    </location>
</feature>
<dbReference type="Proteomes" id="UP000481043">
    <property type="component" value="Unassembled WGS sequence"/>
</dbReference>
<dbReference type="InterPro" id="IPR025414">
    <property type="entry name" value="YpzI-like"/>
</dbReference>
<sequence>MGKDRQETKLRKEKRVESDRDQQLTYPGATRMESPEKSRERNEK</sequence>
<dbReference type="AlphaFoldDB" id="A0A6M0Q4C8"/>
<dbReference type="Pfam" id="PF14140">
    <property type="entry name" value="YpzI"/>
    <property type="match status" value="1"/>
</dbReference>
<feature type="region of interest" description="Disordered" evidence="1">
    <location>
        <begin position="1"/>
        <end position="44"/>
    </location>
</feature>
<keyword evidence="3" id="KW-1185">Reference proteome</keyword>
<name>A0A6M0Q4C8_9BACI</name>
<protein>
    <submittedName>
        <fullName evidence="2">YpzI family protein</fullName>
    </submittedName>
</protein>
<dbReference type="RefSeq" id="WP_163178699.1">
    <property type="nucleotide sequence ID" value="NZ_JAAIWM010000002.1"/>
</dbReference>
<comment type="caution">
    <text evidence="2">The sequence shown here is derived from an EMBL/GenBank/DDBJ whole genome shotgun (WGS) entry which is preliminary data.</text>
</comment>
<gene>
    <name evidence="2" type="ORF">G4D63_05765</name>
</gene>
<accession>A0A6M0Q4C8</accession>
<dbReference type="EMBL" id="JAAIWM010000002">
    <property type="protein sequence ID" value="NEY71245.1"/>
    <property type="molecule type" value="Genomic_DNA"/>
</dbReference>
<evidence type="ECO:0000256" key="1">
    <source>
        <dbReference type="SAM" id="MobiDB-lite"/>
    </source>
</evidence>
<reference evidence="2 3" key="1">
    <citation type="submission" date="2020-02" db="EMBL/GenBank/DDBJ databases">
        <title>Bacillus aquiflavi sp. nov., isolated from yellow water of strong flavor Chinese baijiu in Yibin region of China.</title>
        <authorList>
            <person name="Xie J."/>
        </authorList>
    </citation>
    <scope>NUCLEOTIDE SEQUENCE [LARGE SCALE GENOMIC DNA]</scope>
    <source>
        <strain evidence="2 3">SA4</strain>
    </source>
</reference>
<proteinExistence type="predicted"/>
<feature type="compositionally biased region" description="Basic and acidic residues" evidence="1">
    <location>
        <begin position="33"/>
        <end position="44"/>
    </location>
</feature>
<evidence type="ECO:0000313" key="3">
    <source>
        <dbReference type="Proteomes" id="UP000481043"/>
    </source>
</evidence>
<evidence type="ECO:0000313" key="2">
    <source>
        <dbReference type="EMBL" id="NEY71245.1"/>
    </source>
</evidence>
<organism evidence="2 3">
    <name type="scientific">Bacillus mesophilus</name>
    <dbReference type="NCBI Taxonomy" id="1808955"/>
    <lineage>
        <taxon>Bacteria</taxon>
        <taxon>Bacillati</taxon>
        <taxon>Bacillota</taxon>
        <taxon>Bacilli</taxon>
        <taxon>Bacillales</taxon>
        <taxon>Bacillaceae</taxon>
        <taxon>Bacillus</taxon>
    </lineage>
</organism>